<keyword evidence="9" id="KW-1185">Reference proteome</keyword>
<reference evidence="8 9" key="1">
    <citation type="journal article" date="2014" name="PLoS Genet.">
        <title>Analysis of the Phlebiopsis gigantea genome, transcriptome and secretome provides insight into its pioneer colonization strategies of wood.</title>
        <authorList>
            <person name="Hori C."/>
            <person name="Ishida T."/>
            <person name="Igarashi K."/>
            <person name="Samejima M."/>
            <person name="Suzuki H."/>
            <person name="Master E."/>
            <person name="Ferreira P."/>
            <person name="Ruiz-Duenas F.J."/>
            <person name="Held B."/>
            <person name="Canessa P."/>
            <person name="Larrondo L.F."/>
            <person name="Schmoll M."/>
            <person name="Druzhinina I.S."/>
            <person name="Kubicek C.P."/>
            <person name="Gaskell J.A."/>
            <person name="Kersten P."/>
            <person name="St John F."/>
            <person name="Glasner J."/>
            <person name="Sabat G."/>
            <person name="Splinter BonDurant S."/>
            <person name="Syed K."/>
            <person name="Yadav J."/>
            <person name="Mgbeahuruike A.C."/>
            <person name="Kovalchuk A."/>
            <person name="Asiegbu F.O."/>
            <person name="Lackner G."/>
            <person name="Hoffmeister D."/>
            <person name="Rencoret J."/>
            <person name="Gutierrez A."/>
            <person name="Sun H."/>
            <person name="Lindquist E."/>
            <person name="Barry K."/>
            <person name="Riley R."/>
            <person name="Grigoriev I.V."/>
            <person name="Henrissat B."/>
            <person name="Kues U."/>
            <person name="Berka R.M."/>
            <person name="Martinez A.T."/>
            <person name="Covert S.F."/>
            <person name="Blanchette R.A."/>
            <person name="Cullen D."/>
        </authorList>
    </citation>
    <scope>NUCLEOTIDE SEQUENCE [LARGE SCALE GENOMIC DNA]</scope>
    <source>
        <strain evidence="8 9">11061_1 CR5-6</strain>
    </source>
</reference>
<feature type="transmembrane region" description="Helical" evidence="6">
    <location>
        <begin position="450"/>
        <end position="471"/>
    </location>
</feature>
<evidence type="ECO:0000256" key="2">
    <source>
        <dbReference type="ARBA" id="ARBA00022692"/>
    </source>
</evidence>
<dbReference type="InterPro" id="IPR011701">
    <property type="entry name" value="MFS"/>
</dbReference>
<feature type="region of interest" description="Disordered" evidence="5">
    <location>
        <begin position="1"/>
        <end position="20"/>
    </location>
</feature>
<dbReference type="EMBL" id="KN840466">
    <property type="protein sequence ID" value="KIP09415.1"/>
    <property type="molecule type" value="Genomic_DNA"/>
</dbReference>
<dbReference type="InterPro" id="IPR020846">
    <property type="entry name" value="MFS_dom"/>
</dbReference>
<dbReference type="CDD" id="cd17323">
    <property type="entry name" value="MFS_Tpo1_MDR_like"/>
    <property type="match status" value="1"/>
</dbReference>
<feature type="transmembrane region" description="Helical" evidence="6">
    <location>
        <begin position="175"/>
        <end position="199"/>
    </location>
</feature>
<dbReference type="STRING" id="745531.A0A0C3SD68"/>
<evidence type="ECO:0000256" key="4">
    <source>
        <dbReference type="ARBA" id="ARBA00023136"/>
    </source>
</evidence>
<feature type="transmembrane region" description="Helical" evidence="6">
    <location>
        <begin position="411"/>
        <end position="430"/>
    </location>
</feature>
<evidence type="ECO:0000256" key="3">
    <source>
        <dbReference type="ARBA" id="ARBA00022989"/>
    </source>
</evidence>
<feature type="transmembrane region" description="Helical" evidence="6">
    <location>
        <begin position="211"/>
        <end position="231"/>
    </location>
</feature>
<dbReference type="PROSITE" id="PS50850">
    <property type="entry name" value="MFS"/>
    <property type="match status" value="1"/>
</dbReference>
<feature type="transmembrane region" description="Helical" evidence="6">
    <location>
        <begin position="492"/>
        <end position="508"/>
    </location>
</feature>
<keyword evidence="4 6" id="KW-0472">Membrane</keyword>
<keyword evidence="3 6" id="KW-1133">Transmembrane helix</keyword>
<proteinExistence type="predicted"/>
<evidence type="ECO:0000256" key="5">
    <source>
        <dbReference type="SAM" id="MobiDB-lite"/>
    </source>
</evidence>
<dbReference type="OrthoDB" id="3357846at2759"/>
<feature type="domain" description="Major facilitator superfamily (MFS) profile" evidence="7">
    <location>
        <begin position="175"/>
        <end position="606"/>
    </location>
</feature>
<feature type="transmembrane region" description="Helical" evidence="6">
    <location>
        <begin position="582"/>
        <end position="602"/>
    </location>
</feature>
<evidence type="ECO:0000256" key="6">
    <source>
        <dbReference type="SAM" id="Phobius"/>
    </source>
</evidence>
<comment type="subcellular location">
    <subcellularLocation>
        <location evidence="1">Membrane</location>
        <topology evidence="1">Multi-pass membrane protein</topology>
    </subcellularLocation>
</comment>
<evidence type="ECO:0000313" key="8">
    <source>
        <dbReference type="EMBL" id="KIP09415.1"/>
    </source>
</evidence>
<dbReference type="InterPro" id="IPR036259">
    <property type="entry name" value="MFS_trans_sf"/>
</dbReference>
<feature type="compositionally biased region" description="Low complexity" evidence="5">
    <location>
        <begin position="67"/>
        <end position="83"/>
    </location>
</feature>
<dbReference type="GO" id="GO:0005886">
    <property type="term" value="C:plasma membrane"/>
    <property type="evidence" value="ECO:0007669"/>
    <property type="project" value="TreeGrafter"/>
</dbReference>
<organism evidence="8 9">
    <name type="scientific">Phlebiopsis gigantea (strain 11061_1 CR5-6)</name>
    <name type="common">White-rot fungus</name>
    <name type="synonym">Peniophora gigantea</name>
    <dbReference type="NCBI Taxonomy" id="745531"/>
    <lineage>
        <taxon>Eukaryota</taxon>
        <taxon>Fungi</taxon>
        <taxon>Dikarya</taxon>
        <taxon>Basidiomycota</taxon>
        <taxon>Agaricomycotina</taxon>
        <taxon>Agaricomycetes</taxon>
        <taxon>Polyporales</taxon>
        <taxon>Phanerochaetaceae</taxon>
        <taxon>Phlebiopsis</taxon>
    </lineage>
</organism>
<name>A0A0C3SD68_PHLG1</name>
<dbReference type="HOGENOM" id="CLU_008455_11_1_1"/>
<evidence type="ECO:0000313" key="9">
    <source>
        <dbReference type="Proteomes" id="UP000053257"/>
    </source>
</evidence>
<dbReference type="Pfam" id="PF07690">
    <property type="entry name" value="MFS_1"/>
    <property type="match status" value="1"/>
</dbReference>
<dbReference type="SUPFAM" id="SSF103473">
    <property type="entry name" value="MFS general substrate transporter"/>
    <property type="match status" value="1"/>
</dbReference>
<feature type="transmembrane region" description="Helical" evidence="6">
    <location>
        <begin position="331"/>
        <end position="351"/>
    </location>
</feature>
<feature type="transmembrane region" description="Helical" evidence="6">
    <location>
        <begin position="514"/>
        <end position="537"/>
    </location>
</feature>
<dbReference type="GO" id="GO:1990961">
    <property type="term" value="P:xenobiotic detoxification by transmembrane export across the plasma membrane"/>
    <property type="evidence" value="ECO:0007669"/>
    <property type="project" value="TreeGrafter"/>
</dbReference>
<accession>A0A0C3SD68</accession>
<dbReference type="Proteomes" id="UP000053257">
    <property type="component" value="Unassembled WGS sequence"/>
</dbReference>
<feature type="transmembrane region" description="Helical" evidence="6">
    <location>
        <begin position="274"/>
        <end position="292"/>
    </location>
</feature>
<dbReference type="GO" id="GO:0015244">
    <property type="term" value="F:fluconazole transmembrane transporter activity"/>
    <property type="evidence" value="ECO:0007669"/>
    <property type="project" value="TreeGrafter"/>
</dbReference>
<feature type="transmembrane region" description="Helical" evidence="6">
    <location>
        <begin position="243"/>
        <end position="262"/>
    </location>
</feature>
<feature type="compositionally biased region" description="Basic and acidic residues" evidence="5">
    <location>
        <begin position="94"/>
        <end position="117"/>
    </location>
</feature>
<dbReference type="PANTHER" id="PTHR23502">
    <property type="entry name" value="MAJOR FACILITATOR SUPERFAMILY"/>
    <property type="match status" value="1"/>
</dbReference>
<dbReference type="AlphaFoldDB" id="A0A0C3SD68"/>
<sequence>MTYNPPKPTTWAGREHPFPPELTMPVPDLIRDSFVGRVVYHASGRRLFRHPEEVPGFELPIRYTQQASRPDSPTAPSSDSTLSGTRLEAAVGDLSKRTSREMAEPMGDAKREERLPTHRHESVAAEEVLHLHGSDPEKGVQEKQIQEEIQHSYIVDWYGPDDPECPENWSFLKRVFVTVQIAWLTFAIYIGSAIFAPGIPDLSAKFGVSSVAASLGISMFVIGYAMGPMILAPMSEIPQFGRAPVYMITLFIFCILQIPTALAKNLGALLPLRYLAGFIGSPPLATGGASLVDMWRPEDRVVVIGAWSVAAMGGPVLGPVIGGFASQAKGWTWTIWIMAWLTGVTWVFLALTMPETSSQAILYRRAVRLRRLTGNPNLRCQAEIEAEHMTMNEVAMMTLVRPFYLGFREPIVAFWNVYIGILYGILYCFISSYDVVFIEQHHFTLPQNGLAFLGIIVGVVIGFIGFLPWALYILKPKFARGDFVPEDRLPPAFFGAFLFPISMFWFGWTSSANIHWIVPIIASGLWSIGAFYMFQAGMNYLADCYPRYVASVMASNDLFRSFVGAAFPLFSAAFFHNLGVGPALSIIGGIGAAMLPIPFLLYKYGHRIRALSKFAD</sequence>
<dbReference type="FunFam" id="1.20.1250.20:FF:000011">
    <property type="entry name" value="MFS multidrug transporter, putative"/>
    <property type="match status" value="1"/>
</dbReference>
<keyword evidence="2 6" id="KW-0812">Transmembrane</keyword>
<dbReference type="PANTHER" id="PTHR23502:SF23">
    <property type="entry name" value="FLUCONAZOLE RESISTANCE PROTEIN 1"/>
    <property type="match status" value="1"/>
</dbReference>
<evidence type="ECO:0000256" key="1">
    <source>
        <dbReference type="ARBA" id="ARBA00004141"/>
    </source>
</evidence>
<feature type="transmembrane region" description="Helical" evidence="6">
    <location>
        <begin position="304"/>
        <end position="325"/>
    </location>
</feature>
<protein>
    <recommendedName>
        <fullName evidence="7">Major facilitator superfamily (MFS) profile domain-containing protein</fullName>
    </recommendedName>
</protein>
<evidence type="ECO:0000259" key="7">
    <source>
        <dbReference type="PROSITE" id="PS50850"/>
    </source>
</evidence>
<gene>
    <name evidence="8" type="ORF">PHLGIDRAFT_322754</name>
</gene>
<dbReference type="Gene3D" id="1.20.1250.20">
    <property type="entry name" value="MFS general substrate transporter like domains"/>
    <property type="match status" value="1"/>
</dbReference>
<feature type="region of interest" description="Disordered" evidence="5">
    <location>
        <begin position="65"/>
        <end position="117"/>
    </location>
</feature>